<feature type="non-terminal residue" evidence="2">
    <location>
        <position position="1"/>
    </location>
</feature>
<dbReference type="AlphaFoldDB" id="A0A2P5ALK5"/>
<gene>
    <name evidence="2" type="ORF">TorRG33x02_347650</name>
</gene>
<evidence type="ECO:0000313" key="3">
    <source>
        <dbReference type="Proteomes" id="UP000237000"/>
    </source>
</evidence>
<dbReference type="EMBL" id="JXTC01000794">
    <property type="protein sequence ID" value="PON37331.1"/>
    <property type="molecule type" value="Genomic_DNA"/>
</dbReference>
<evidence type="ECO:0000256" key="1">
    <source>
        <dbReference type="SAM" id="MobiDB-lite"/>
    </source>
</evidence>
<dbReference type="InParanoid" id="A0A2P5ALK5"/>
<reference evidence="3" key="1">
    <citation type="submission" date="2016-06" db="EMBL/GenBank/DDBJ databases">
        <title>Parallel loss of symbiosis genes in relatives of nitrogen-fixing non-legume Parasponia.</title>
        <authorList>
            <person name="Van Velzen R."/>
            <person name="Holmer R."/>
            <person name="Bu F."/>
            <person name="Rutten L."/>
            <person name="Van Zeijl A."/>
            <person name="Liu W."/>
            <person name="Santuari L."/>
            <person name="Cao Q."/>
            <person name="Sharma T."/>
            <person name="Shen D."/>
            <person name="Roswanjaya Y."/>
            <person name="Wardhani T."/>
            <person name="Kalhor M.S."/>
            <person name="Jansen J."/>
            <person name="Van den Hoogen J."/>
            <person name="Gungor B."/>
            <person name="Hartog M."/>
            <person name="Hontelez J."/>
            <person name="Verver J."/>
            <person name="Yang W.-C."/>
            <person name="Schijlen E."/>
            <person name="Repin R."/>
            <person name="Schilthuizen M."/>
            <person name="Schranz E."/>
            <person name="Heidstra R."/>
            <person name="Miyata K."/>
            <person name="Fedorova E."/>
            <person name="Kohlen W."/>
            <person name="Bisseling T."/>
            <person name="Smit S."/>
            <person name="Geurts R."/>
        </authorList>
    </citation>
    <scope>NUCLEOTIDE SEQUENCE [LARGE SCALE GENOMIC DNA]</scope>
    <source>
        <strain evidence="3">cv. RG33-2</strain>
    </source>
</reference>
<protein>
    <submittedName>
        <fullName evidence="2">Uncharacterized protein</fullName>
    </submittedName>
</protein>
<dbReference type="Proteomes" id="UP000237000">
    <property type="component" value="Unassembled WGS sequence"/>
</dbReference>
<comment type="caution">
    <text evidence="2">The sequence shown here is derived from an EMBL/GenBank/DDBJ whole genome shotgun (WGS) entry which is preliminary data.</text>
</comment>
<feature type="compositionally biased region" description="Basic and acidic residues" evidence="1">
    <location>
        <begin position="16"/>
        <end position="25"/>
    </location>
</feature>
<proteinExistence type="predicted"/>
<accession>A0A2P5ALK5</accession>
<keyword evidence="3" id="KW-1185">Reference proteome</keyword>
<name>A0A2P5ALK5_TREOI</name>
<evidence type="ECO:0000313" key="2">
    <source>
        <dbReference type="EMBL" id="PON37331.1"/>
    </source>
</evidence>
<organism evidence="2 3">
    <name type="scientific">Trema orientale</name>
    <name type="common">Charcoal tree</name>
    <name type="synonym">Celtis orientalis</name>
    <dbReference type="NCBI Taxonomy" id="63057"/>
    <lineage>
        <taxon>Eukaryota</taxon>
        <taxon>Viridiplantae</taxon>
        <taxon>Streptophyta</taxon>
        <taxon>Embryophyta</taxon>
        <taxon>Tracheophyta</taxon>
        <taxon>Spermatophyta</taxon>
        <taxon>Magnoliopsida</taxon>
        <taxon>eudicotyledons</taxon>
        <taxon>Gunneridae</taxon>
        <taxon>Pentapetalae</taxon>
        <taxon>rosids</taxon>
        <taxon>fabids</taxon>
        <taxon>Rosales</taxon>
        <taxon>Cannabaceae</taxon>
        <taxon>Trema</taxon>
    </lineage>
</organism>
<feature type="region of interest" description="Disordered" evidence="1">
    <location>
        <begin position="1"/>
        <end position="61"/>
    </location>
</feature>
<sequence length="61" mass="6613">DISSSPLPDPMGKGKVVMDEATEKASKKRKATASKQGLLKDARKASKSSKRATYDSTLLRF</sequence>